<reference evidence="1" key="1">
    <citation type="submission" date="2019-03" db="EMBL/GenBank/DDBJ databases">
        <title>Endangered wild salmon infected by newly discovered viruses.</title>
        <authorList>
            <person name="Mordecai G.J."/>
            <person name="Miller K.M."/>
            <person name="DiCicco E."/>
            <person name="Schulze A.D."/>
            <person name="Kaukinen K.H."/>
            <person name="Ming T.J."/>
            <person name="Li S."/>
            <person name="Tabata A."/>
            <person name="Teffer A."/>
            <person name="Ferguson H.W."/>
            <person name="Suttle C.A."/>
        </authorList>
    </citation>
    <scope>NUCLEOTIDE SEQUENCE</scope>
    <source>
        <strain evidence="1">G674</strain>
    </source>
</reference>
<dbReference type="EMBL" id="MK611992">
    <property type="protein sequence ID" value="QEG08249.1"/>
    <property type="molecule type" value="Genomic_RNA"/>
</dbReference>
<sequence>MARRLVPYLLPYLSDVQPIDVAQLEARFNALSERFTHFELVTNDQLGRVNERLVGLELLVERLTERVMGIELAVAAVQEDDRRVLAALTDVTNRLAIVEDALSKAIIRVLPPFYINQGVLGLMKTDDFLVDDLGRLSVPSLAVIRGRLNVAYDNADWCRQAIVARLPEIYDLPLLLRVVGGVLHLTSGFDVSAFSLTPDGRLSLKHDLLVAIQTLTILASDVIPRTYRSPLLLSGSPGARVLSLEHSTNLPVVASKLDLDPELLARINTMGKVKSFSNAFSLSPDGVLTVKTIAPLIVDVEGMSLLFGRGLELQKGVLIPSEPLLEPPLVLKYPPLVVPDDPCLSDFDVCDAPPQVDYTGRPTISLRMDPSGVSLTKLKSLTLSRVSSGAWAVAVTLAVKDTAGNVAEMITPLTPGLRFIDGLGFIAATLCVSFTLPKPQAIASIYVGITNTGAVGTGRWRDLSHDQLLKAVWPPTPGVSVPVSTMVHGNTKDGAPVSLVGMDLISGSFGAPYMFTIEYLTIQSPLRPIIKGAMFATACWPTM</sequence>
<name>A0A5B9N430_9REOV</name>
<protein>
    <submittedName>
        <fullName evidence="1">Fiber protein</fullName>
    </submittedName>
</protein>
<accession>A0A5B9N430</accession>
<organism evidence="1">
    <name type="scientific">Chinook aquareovirus</name>
    <dbReference type="NCBI Taxonomy" id="2587490"/>
    <lineage>
        <taxon>Viruses</taxon>
        <taxon>Riboviria</taxon>
        <taxon>Orthornavirae</taxon>
        <taxon>Duplornaviricota</taxon>
        <taxon>Resentoviricetes</taxon>
        <taxon>Reovirales</taxon>
        <taxon>Spinareoviridae</taxon>
        <taxon>Aquareovirus</taxon>
    </lineage>
</organism>
<evidence type="ECO:0000313" key="1">
    <source>
        <dbReference type="EMBL" id="QEG08249.1"/>
    </source>
</evidence>
<proteinExistence type="predicted"/>